<dbReference type="EMBL" id="CP045274">
    <property type="protein sequence ID" value="QJX81079.1"/>
    <property type="molecule type" value="Genomic_DNA"/>
</dbReference>
<dbReference type="AlphaFoldDB" id="A0A6M6E7F9"/>
<sequence>MRNKLERRFLIYTTIIFLGGLPLVLKKVNIKDSLLILFMNGYTNAIVDRFLVNRNILSYPVRFIPKEFKSNFLFDFLYLPTVSLWLYQLTKNDKPFKIIFKIVSIVSSLFLFELWAEKNTKLIKWKKGWEWYYSLISLNIRTLFSRLVIEIINILDKKQKN</sequence>
<dbReference type="NCBIfam" id="NF041644">
    <property type="entry name" value="CBO0543_fam"/>
    <property type="match status" value="1"/>
</dbReference>
<evidence type="ECO:0000256" key="1">
    <source>
        <dbReference type="SAM" id="Phobius"/>
    </source>
</evidence>
<dbReference type="InterPro" id="IPR048147">
    <property type="entry name" value="CBO0543-like"/>
</dbReference>
<feature type="transmembrane region" description="Helical" evidence="1">
    <location>
        <begin position="96"/>
        <end position="116"/>
    </location>
</feature>
<name>A0A6M6E7F9_PRIMG</name>
<organism evidence="2 3">
    <name type="scientific">Priestia megaterium</name>
    <name type="common">Bacillus megaterium</name>
    <dbReference type="NCBI Taxonomy" id="1404"/>
    <lineage>
        <taxon>Bacteria</taxon>
        <taxon>Bacillati</taxon>
        <taxon>Bacillota</taxon>
        <taxon>Bacilli</taxon>
        <taxon>Bacillales</taxon>
        <taxon>Bacillaceae</taxon>
        <taxon>Priestia</taxon>
    </lineage>
</organism>
<dbReference type="RefSeq" id="WP_171779079.1">
    <property type="nucleotide sequence ID" value="NZ_CP045274.1"/>
</dbReference>
<feature type="transmembrane region" description="Helical" evidence="1">
    <location>
        <begin position="72"/>
        <end position="90"/>
    </location>
</feature>
<feature type="transmembrane region" description="Helical" evidence="1">
    <location>
        <begin position="34"/>
        <end position="52"/>
    </location>
</feature>
<evidence type="ECO:0000313" key="3">
    <source>
        <dbReference type="Proteomes" id="UP000501076"/>
    </source>
</evidence>
<accession>A0A6M6E7F9</accession>
<reference evidence="2 3" key="1">
    <citation type="submission" date="2019-10" db="EMBL/GenBank/DDBJ databases">
        <title>Complete genome sequences for adaption low water activity.</title>
        <authorList>
            <person name="Zhao L."/>
            <person name="Zhong J."/>
        </authorList>
    </citation>
    <scope>NUCLEOTIDE SEQUENCE [LARGE SCALE GENOMIC DNA]</scope>
    <source>
        <strain evidence="2 3">FDU301</strain>
        <plasmid evidence="3">pfdu301b</plasmid>
    </source>
</reference>
<dbReference type="Proteomes" id="UP000501076">
    <property type="component" value="Plasmid pFDU301B"/>
</dbReference>
<keyword evidence="1" id="KW-0472">Membrane</keyword>
<protein>
    <submittedName>
        <fullName evidence="2">Uncharacterized protein</fullName>
    </submittedName>
</protein>
<gene>
    <name evidence="2" type="ORF">FDZ14_33775</name>
</gene>
<geneLocation type="plasmid" evidence="3">
    <name>pfdu301b</name>
</geneLocation>
<keyword evidence="2" id="KW-0614">Plasmid</keyword>
<evidence type="ECO:0000313" key="2">
    <source>
        <dbReference type="EMBL" id="QJX81079.1"/>
    </source>
</evidence>
<keyword evidence="1" id="KW-1133">Transmembrane helix</keyword>
<keyword evidence="1" id="KW-0812">Transmembrane</keyword>
<feature type="transmembrane region" description="Helical" evidence="1">
    <location>
        <begin position="9"/>
        <end position="28"/>
    </location>
</feature>
<proteinExistence type="predicted"/>